<feature type="transmembrane region" description="Helical" evidence="1">
    <location>
        <begin position="6"/>
        <end position="22"/>
    </location>
</feature>
<organism evidence="2">
    <name type="scientific">marine sediment metagenome</name>
    <dbReference type="NCBI Taxonomy" id="412755"/>
    <lineage>
        <taxon>unclassified sequences</taxon>
        <taxon>metagenomes</taxon>
        <taxon>ecological metagenomes</taxon>
    </lineage>
</organism>
<accession>X1N1F2</accession>
<name>X1N1F2_9ZZZZ</name>
<keyword evidence="1" id="KW-0812">Transmembrane</keyword>
<dbReference type="AlphaFoldDB" id="X1N1F2"/>
<evidence type="ECO:0000256" key="1">
    <source>
        <dbReference type="SAM" id="Phobius"/>
    </source>
</evidence>
<dbReference type="EMBL" id="BARV01023495">
    <property type="protein sequence ID" value="GAI37393.1"/>
    <property type="molecule type" value="Genomic_DNA"/>
</dbReference>
<proteinExistence type="predicted"/>
<evidence type="ECO:0000313" key="2">
    <source>
        <dbReference type="EMBL" id="GAI37393.1"/>
    </source>
</evidence>
<keyword evidence="1" id="KW-1133">Transmembrane helix</keyword>
<gene>
    <name evidence="2" type="ORF">S06H3_38534</name>
</gene>
<sequence length="53" mass="6010">MWFKYLIFALFIGETIIYLARMGGWKPERGGPGVCFVVAVLSALIATGIWFWL</sequence>
<keyword evidence="1" id="KW-0472">Membrane</keyword>
<feature type="transmembrane region" description="Helical" evidence="1">
    <location>
        <begin position="34"/>
        <end position="52"/>
    </location>
</feature>
<reference evidence="2" key="1">
    <citation type="journal article" date="2014" name="Front. Microbiol.">
        <title>High frequency of phylogenetically diverse reductive dehalogenase-homologous genes in deep subseafloor sedimentary metagenomes.</title>
        <authorList>
            <person name="Kawai M."/>
            <person name="Futagami T."/>
            <person name="Toyoda A."/>
            <person name="Takaki Y."/>
            <person name="Nishi S."/>
            <person name="Hori S."/>
            <person name="Arai W."/>
            <person name="Tsubouchi T."/>
            <person name="Morono Y."/>
            <person name="Uchiyama I."/>
            <person name="Ito T."/>
            <person name="Fujiyama A."/>
            <person name="Inagaki F."/>
            <person name="Takami H."/>
        </authorList>
    </citation>
    <scope>NUCLEOTIDE SEQUENCE</scope>
    <source>
        <strain evidence="2">Expedition CK06-06</strain>
    </source>
</reference>
<comment type="caution">
    <text evidence="2">The sequence shown here is derived from an EMBL/GenBank/DDBJ whole genome shotgun (WGS) entry which is preliminary data.</text>
</comment>
<protein>
    <submittedName>
        <fullName evidence="2">Uncharacterized protein</fullName>
    </submittedName>
</protein>